<proteinExistence type="predicted"/>
<sequence length="363" mass="40414">MASFTRKGRGAGHNPDNRYASWQRVAADDGWWLDPEAQEAPVSTELIIDTAKTVISYNQSPDIPFDRSINPYRGCEHGCSYCFARPSHAYLGLSPGLDFETKLAYKPDAIEVLRRELAHPKYVCKPLALGINTDGWQPVERRLGLTRGILETLAACRHPVSIVTKSALILRDLDILVEMAQQHLVRVAVSITTLNADLARRMEPRAASSQRRLSVLEALSSAGIPTAVLVAPLVPALTDHELEDILQAAADAGTRTAGYVLLRLPHEVKPLFRDWLEREEPGRAEHVFSLLRQMHGGKEYDSCFGHRHRGDGPLAEMIQQRFKIATRRLGFNQPLPAFDCTLFQPPSVETPNVETDAAQRSLF</sequence>
<keyword evidence="3" id="KW-0411">Iron-sulfur</keyword>
<reference evidence="5 6" key="1">
    <citation type="journal article" date="2015" name="Genome Announc.">
        <title>Complete Genome Sequence of a Novel Bacterium within the Family Rhodocyclaceae That Degrades Polycyclic Aromatic Hydrocarbons.</title>
        <authorList>
            <person name="Singleton D.R."/>
            <person name="Dickey A.N."/>
            <person name="Scholl E.H."/>
            <person name="Wright F.A."/>
            <person name="Aitken M.D."/>
        </authorList>
    </citation>
    <scope>NUCLEOTIDE SEQUENCE [LARGE SCALE GENOMIC DNA]</scope>
    <source>
        <strain evidence="6">PG1-Ca6</strain>
    </source>
</reference>
<dbReference type="CDD" id="cd01335">
    <property type="entry name" value="Radical_SAM"/>
    <property type="match status" value="1"/>
</dbReference>
<dbReference type="NCBIfam" id="NF033668">
    <property type="entry name" value="rSAM_PA0069"/>
    <property type="match status" value="1"/>
</dbReference>
<dbReference type="InterPro" id="IPR006638">
    <property type="entry name" value="Elp3/MiaA/NifB-like_rSAM"/>
</dbReference>
<dbReference type="PATRIC" id="fig|1565605.3.peg.1214"/>
<dbReference type="SFLD" id="SFLDS00029">
    <property type="entry name" value="Radical_SAM"/>
    <property type="match status" value="1"/>
</dbReference>
<dbReference type="GO" id="GO:0046872">
    <property type="term" value="F:metal ion binding"/>
    <property type="evidence" value="ECO:0007669"/>
    <property type="project" value="UniProtKB-KW"/>
</dbReference>
<dbReference type="EMBL" id="CP010554">
    <property type="protein sequence ID" value="AJP48101.1"/>
    <property type="molecule type" value="Genomic_DNA"/>
</dbReference>
<evidence type="ECO:0000313" key="6">
    <source>
        <dbReference type="Proteomes" id="UP000061603"/>
    </source>
</evidence>
<dbReference type="Pfam" id="PF04055">
    <property type="entry name" value="Radical_SAM"/>
    <property type="match status" value="1"/>
</dbReference>
<evidence type="ECO:0000256" key="2">
    <source>
        <dbReference type="ARBA" id="ARBA00023004"/>
    </source>
</evidence>
<evidence type="ECO:0000259" key="4">
    <source>
        <dbReference type="SMART" id="SM00729"/>
    </source>
</evidence>
<dbReference type="SUPFAM" id="SSF102114">
    <property type="entry name" value="Radical SAM enzymes"/>
    <property type="match status" value="1"/>
</dbReference>
<dbReference type="GO" id="GO:0051536">
    <property type="term" value="F:iron-sulfur cluster binding"/>
    <property type="evidence" value="ECO:0007669"/>
    <property type="project" value="UniProtKB-KW"/>
</dbReference>
<evidence type="ECO:0000256" key="3">
    <source>
        <dbReference type="ARBA" id="ARBA00023014"/>
    </source>
</evidence>
<evidence type="ECO:0000313" key="5">
    <source>
        <dbReference type="EMBL" id="AJP48101.1"/>
    </source>
</evidence>
<dbReference type="InterPro" id="IPR007197">
    <property type="entry name" value="rSAM"/>
</dbReference>
<feature type="domain" description="Elp3/MiaA/NifB-like radical SAM core" evidence="4">
    <location>
        <begin position="65"/>
        <end position="290"/>
    </location>
</feature>
<dbReference type="Proteomes" id="UP000061603">
    <property type="component" value="Chromosome"/>
</dbReference>
<dbReference type="SMART" id="SM00729">
    <property type="entry name" value="Elp3"/>
    <property type="match status" value="1"/>
</dbReference>
<name>A0A0C5JL61_9PROT</name>
<organism evidence="5 6">
    <name type="scientific">Rugosibacter aromaticivorans</name>
    <dbReference type="NCBI Taxonomy" id="1565605"/>
    <lineage>
        <taxon>Bacteria</taxon>
        <taxon>Pseudomonadati</taxon>
        <taxon>Pseudomonadota</taxon>
        <taxon>Betaproteobacteria</taxon>
        <taxon>Nitrosomonadales</taxon>
        <taxon>Sterolibacteriaceae</taxon>
        <taxon>Rugosibacter</taxon>
    </lineage>
</organism>
<accession>A0A0C5JL61</accession>
<dbReference type="Gene3D" id="3.80.30.30">
    <property type="match status" value="1"/>
</dbReference>
<dbReference type="SFLD" id="SFLDG01084">
    <property type="entry name" value="Uncharacterised_Radical_SAM_Su"/>
    <property type="match status" value="1"/>
</dbReference>
<dbReference type="PANTHER" id="PTHR43432">
    <property type="entry name" value="SLR0285 PROTEIN"/>
    <property type="match status" value="1"/>
</dbReference>
<evidence type="ECO:0000256" key="1">
    <source>
        <dbReference type="ARBA" id="ARBA00022723"/>
    </source>
</evidence>
<dbReference type="HOGENOM" id="CLU_015525_0_0_4"/>
<gene>
    <name evidence="5" type="ORF">PG1C_05765</name>
</gene>
<keyword evidence="1" id="KW-0479">Metal-binding</keyword>
<dbReference type="InterPro" id="IPR040086">
    <property type="entry name" value="MJ0683-like"/>
</dbReference>
<protein>
    <recommendedName>
        <fullName evidence="4">Elp3/MiaA/NifB-like radical SAM core domain-containing protein</fullName>
    </recommendedName>
</protein>
<dbReference type="AlphaFoldDB" id="A0A0C5JL61"/>
<keyword evidence="2" id="KW-0408">Iron</keyword>
<dbReference type="InterPro" id="IPR058240">
    <property type="entry name" value="rSAM_sf"/>
</dbReference>
<dbReference type="RefSeq" id="WP_202636461.1">
    <property type="nucleotide sequence ID" value="NZ_CP010554.1"/>
</dbReference>
<dbReference type="STRING" id="1565605.PG1C_05765"/>
<dbReference type="PANTHER" id="PTHR43432:SF3">
    <property type="entry name" value="SLR0285 PROTEIN"/>
    <property type="match status" value="1"/>
</dbReference>
<keyword evidence="6" id="KW-1185">Reference proteome</keyword>
<dbReference type="KEGG" id="rbu:PG1C_05765"/>
<dbReference type="GO" id="GO:0003824">
    <property type="term" value="F:catalytic activity"/>
    <property type="evidence" value="ECO:0007669"/>
    <property type="project" value="InterPro"/>
</dbReference>